<keyword evidence="3" id="KW-1185">Reference proteome</keyword>
<dbReference type="EMBL" id="CAMXCT030001009">
    <property type="protein sequence ID" value="CAL4772999.1"/>
    <property type="molecule type" value="Genomic_DNA"/>
</dbReference>
<proteinExistence type="predicted"/>
<dbReference type="EMBL" id="CAMXCT020001009">
    <property type="protein sequence ID" value="CAL1139062.1"/>
    <property type="molecule type" value="Genomic_DNA"/>
</dbReference>
<accession>A0A9P1FTD4</accession>
<evidence type="ECO:0000313" key="1">
    <source>
        <dbReference type="EMBL" id="CAI3985687.1"/>
    </source>
</evidence>
<name>A0A9P1FTD4_9DINO</name>
<reference evidence="2" key="2">
    <citation type="submission" date="2024-04" db="EMBL/GenBank/DDBJ databases">
        <authorList>
            <person name="Chen Y."/>
            <person name="Shah S."/>
            <person name="Dougan E. K."/>
            <person name="Thang M."/>
            <person name="Chan C."/>
        </authorList>
    </citation>
    <scope>NUCLEOTIDE SEQUENCE [LARGE SCALE GENOMIC DNA]</scope>
</reference>
<gene>
    <name evidence="1" type="ORF">C1SCF055_LOCUS13108</name>
</gene>
<dbReference type="Proteomes" id="UP001152797">
    <property type="component" value="Unassembled WGS sequence"/>
</dbReference>
<dbReference type="AlphaFoldDB" id="A0A9P1FTD4"/>
<reference evidence="1" key="1">
    <citation type="submission" date="2022-10" db="EMBL/GenBank/DDBJ databases">
        <authorList>
            <person name="Chen Y."/>
            <person name="Dougan E. K."/>
            <person name="Chan C."/>
            <person name="Rhodes N."/>
            <person name="Thang M."/>
        </authorList>
    </citation>
    <scope>NUCLEOTIDE SEQUENCE</scope>
</reference>
<sequence>MSMPTVPFLQFSRQLETGHGWTKLISYLFLTPESRTWLSNLNLLNRPRRSTNGLCSLRMTGPSRSKGFCPGYGML</sequence>
<comment type="caution">
    <text evidence="1">The sequence shown here is derived from an EMBL/GenBank/DDBJ whole genome shotgun (WGS) entry which is preliminary data.</text>
</comment>
<organism evidence="1">
    <name type="scientific">Cladocopium goreaui</name>
    <dbReference type="NCBI Taxonomy" id="2562237"/>
    <lineage>
        <taxon>Eukaryota</taxon>
        <taxon>Sar</taxon>
        <taxon>Alveolata</taxon>
        <taxon>Dinophyceae</taxon>
        <taxon>Suessiales</taxon>
        <taxon>Symbiodiniaceae</taxon>
        <taxon>Cladocopium</taxon>
    </lineage>
</organism>
<evidence type="ECO:0000313" key="3">
    <source>
        <dbReference type="Proteomes" id="UP001152797"/>
    </source>
</evidence>
<dbReference type="EMBL" id="CAMXCT010001009">
    <property type="protein sequence ID" value="CAI3985687.1"/>
    <property type="molecule type" value="Genomic_DNA"/>
</dbReference>
<protein>
    <submittedName>
        <fullName evidence="1">Uncharacterized protein</fullName>
    </submittedName>
</protein>
<evidence type="ECO:0000313" key="2">
    <source>
        <dbReference type="EMBL" id="CAL1139062.1"/>
    </source>
</evidence>